<evidence type="ECO:0000256" key="10">
    <source>
        <dbReference type="ARBA" id="ARBA00038897"/>
    </source>
</evidence>
<protein>
    <recommendedName>
        <fullName evidence="10">D-lactate dehydrogenase (cytochrome)</fullName>
        <ecNumber evidence="10">1.1.2.4</ecNumber>
    </recommendedName>
</protein>
<feature type="domain" description="4Fe-4S ferredoxin-type" evidence="12">
    <location>
        <begin position="535"/>
        <end position="566"/>
    </location>
</feature>
<dbReference type="InterPro" id="IPR017900">
    <property type="entry name" value="4Fe4S_Fe_S_CS"/>
</dbReference>
<evidence type="ECO:0000256" key="5">
    <source>
        <dbReference type="ARBA" id="ARBA00022827"/>
    </source>
</evidence>
<comment type="cofactor">
    <cofactor evidence="1">
        <name>FAD</name>
        <dbReference type="ChEBI" id="CHEBI:57692"/>
    </cofactor>
</comment>
<dbReference type="EMBL" id="JBCGCU010000004">
    <property type="protein sequence ID" value="MEM0514782.1"/>
    <property type="molecule type" value="Genomic_DNA"/>
</dbReference>
<dbReference type="InterPro" id="IPR016164">
    <property type="entry name" value="FAD-linked_Oxase-like_C"/>
</dbReference>
<evidence type="ECO:0000256" key="2">
    <source>
        <dbReference type="ARBA" id="ARBA00008000"/>
    </source>
</evidence>
<keyword evidence="11" id="KW-0175">Coiled coil</keyword>
<evidence type="ECO:0000256" key="11">
    <source>
        <dbReference type="SAM" id="Coils"/>
    </source>
</evidence>
<evidence type="ECO:0000256" key="7">
    <source>
        <dbReference type="ARBA" id="ARBA00023002"/>
    </source>
</evidence>
<dbReference type="Gene3D" id="3.30.43.10">
    <property type="entry name" value="Uridine Diphospho-n-acetylenolpyruvylglucosamine Reductase, domain 2"/>
    <property type="match status" value="1"/>
</dbReference>
<name>A0ABU9MU14_9GAMM</name>
<evidence type="ECO:0000259" key="13">
    <source>
        <dbReference type="PROSITE" id="PS51387"/>
    </source>
</evidence>
<dbReference type="Gene3D" id="3.30.465.10">
    <property type="match status" value="1"/>
</dbReference>
<dbReference type="InterPro" id="IPR016169">
    <property type="entry name" value="FAD-bd_PCMH_sub2"/>
</dbReference>
<keyword evidence="9" id="KW-0411">Iron-sulfur</keyword>
<evidence type="ECO:0000256" key="4">
    <source>
        <dbReference type="ARBA" id="ARBA00022723"/>
    </source>
</evidence>
<dbReference type="Pfam" id="PF01565">
    <property type="entry name" value="FAD_binding_4"/>
    <property type="match status" value="1"/>
</dbReference>
<dbReference type="InterPro" id="IPR004017">
    <property type="entry name" value="Cys_rich_dom"/>
</dbReference>
<dbReference type="PANTHER" id="PTHR11748">
    <property type="entry name" value="D-LACTATE DEHYDROGENASE"/>
    <property type="match status" value="1"/>
</dbReference>
<dbReference type="InterPro" id="IPR004113">
    <property type="entry name" value="FAD-bd_oxidored_4_C"/>
</dbReference>
<evidence type="ECO:0000256" key="8">
    <source>
        <dbReference type="ARBA" id="ARBA00023004"/>
    </source>
</evidence>
<dbReference type="PROSITE" id="PS51379">
    <property type="entry name" value="4FE4S_FER_2"/>
    <property type="match status" value="1"/>
</dbReference>
<dbReference type="InterPro" id="IPR036318">
    <property type="entry name" value="FAD-bd_PCMH-like_sf"/>
</dbReference>
<dbReference type="InterPro" id="IPR017896">
    <property type="entry name" value="4Fe4S_Fe-S-bd"/>
</dbReference>
<dbReference type="Pfam" id="PF13183">
    <property type="entry name" value="Fer4_8"/>
    <property type="match status" value="1"/>
</dbReference>
<evidence type="ECO:0000313" key="14">
    <source>
        <dbReference type="EMBL" id="MEM0514782.1"/>
    </source>
</evidence>
<dbReference type="PANTHER" id="PTHR11748:SF111">
    <property type="entry name" value="D-LACTATE DEHYDROGENASE, MITOCHONDRIAL-RELATED"/>
    <property type="match status" value="1"/>
</dbReference>
<dbReference type="EC" id="1.1.2.4" evidence="10"/>
<dbReference type="Pfam" id="PF02754">
    <property type="entry name" value="CCG"/>
    <property type="match status" value="1"/>
</dbReference>
<evidence type="ECO:0000256" key="3">
    <source>
        <dbReference type="ARBA" id="ARBA00022630"/>
    </source>
</evidence>
<keyword evidence="4" id="KW-0479">Metal-binding</keyword>
<dbReference type="Gene3D" id="1.10.1060.10">
    <property type="entry name" value="Alpha-helical ferredoxin"/>
    <property type="match status" value="1"/>
</dbReference>
<accession>A0ABU9MU14</accession>
<dbReference type="Pfam" id="PF02913">
    <property type="entry name" value="FAD-oxidase_C"/>
    <property type="match status" value="1"/>
</dbReference>
<keyword evidence="15" id="KW-1185">Reference proteome</keyword>
<dbReference type="SUPFAM" id="SSF55103">
    <property type="entry name" value="FAD-linked oxidases, C-terminal domain"/>
    <property type="match status" value="1"/>
</dbReference>
<evidence type="ECO:0000313" key="15">
    <source>
        <dbReference type="Proteomes" id="UP001447008"/>
    </source>
</evidence>
<dbReference type="Gene3D" id="1.10.45.10">
    <property type="entry name" value="Vanillyl-alcohol Oxidase, Chain A, domain 4"/>
    <property type="match status" value="1"/>
</dbReference>
<dbReference type="Proteomes" id="UP001447008">
    <property type="component" value="Unassembled WGS sequence"/>
</dbReference>
<comment type="similarity">
    <text evidence="2">Belongs to the FAD-binding oxidoreductase/transferase type 4 family.</text>
</comment>
<keyword evidence="6" id="KW-0809">Transit peptide</keyword>
<keyword evidence="5" id="KW-0274">FAD</keyword>
<evidence type="ECO:0000256" key="9">
    <source>
        <dbReference type="ARBA" id="ARBA00023014"/>
    </source>
</evidence>
<dbReference type="InterPro" id="IPR006094">
    <property type="entry name" value="Oxid_FAD_bind_N"/>
</dbReference>
<keyword evidence="7" id="KW-0560">Oxidoreductase</keyword>
<dbReference type="Gene3D" id="3.30.70.2740">
    <property type="match status" value="1"/>
</dbReference>
<comment type="caution">
    <text evidence="14">The sequence shown here is derived from an EMBL/GenBank/DDBJ whole genome shotgun (WGS) entry which is preliminary data.</text>
</comment>
<dbReference type="InterPro" id="IPR016171">
    <property type="entry name" value="Vanillyl_alc_oxidase_C-sub2"/>
</dbReference>
<evidence type="ECO:0000256" key="6">
    <source>
        <dbReference type="ARBA" id="ARBA00022946"/>
    </source>
</evidence>
<dbReference type="PROSITE" id="PS00198">
    <property type="entry name" value="4FE4S_FER_1"/>
    <property type="match status" value="1"/>
</dbReference>
<dbReference type="SUPFAM" id="SSF46548">
    <property type="entry name" value="alpha-helical ferredoxin"/>
    <property type="match status" value="1"/>
</dbReference>
<reference evidence="14 15" key="1">
    <citation type="submission" date="2024-03" db="EMBL/GenBank/DDBJ databases">
        <title>Pseudoalteromonas qingdaonensis sp. nov., isolated from the intestines of marine benthic organisms.</title>
        <authorList>
            <person name="Lin X."/>
            <person name="Fang S."/>
            <person name="Hu X."/>
        </authorList>
    </citation>
    <scope>NUCLEOTIDE SEQUENCE [LARGE SCALE GENOMIC DNA]</scope>
    <source>
        <strain evidence="14 15">YIC-827</strain>
    </source>
</reference>
<feature type="coiled-coil region" evidence="11">
    <location>
        <begin position="187"/>
        <end position="217"/>
    </location>
</feature>
<keyword evidence="8" id="KW-0408">Iron</keyword>
<dbReference type="Gene3D" id="3.30.70.2190">
    <property type="match status" value="1"/>
</dbReference>
<proteinExistence type="inferred from homology"/>
<dbReference type="SUPFAM" id="SSF56176">
    <property type="entry name" value="FAD-binding/transporter-associated domain-like"/>
    <property type="match status" value="1"/>
</dbReference>
<sequence>MSESPKAMEAFIDAMTQVLGREQVITDYALRYALGTDASFYRLTPQCVVLVKSAEQVQKVILSAGEYKLPVTFRAAGTSLCGQAISDSVLVLLSDDWQDYKVGEDGRWISLSPSLVGARVNRILAPYGRKIGPDPASINSCKIGGIAANNASGMCCGVKHNSYHTLKDMVIILADGTCLDTADEQSKAAFRQSHAELLNALEQLAQQVRDNQELSERIAHKYRLKNTTGYGLNALVDHIDGIEIIKHLMIGSEGTLGFIANITYNTVVEPAFKRTGLFTFADVDSACALIEQLSALPIAAVEMLDKRALLSVQGHAVMPQNVADFPAEATALLIEISEENQQALDKLMRSVNAILAQYQEQLVHGYPLSDDAELAQALWNVRKGTFVAVGAVRDTGTTVIIEDVAFALADLSRGIKALHHLFDKHGYKEAIIFGHALAGNLHFVFTQAFDSPEQVQRYEAFMADVAHLVAVELKGSLKAEHGTGRNMAPFVALEWGDDGYAVMQQIKQLFDAQGILNPGVIINADPRAHVQHVKAMPASDAQIDKCIECGFCEPVCPSKEYTLTPRQRISLKRHEQQLLNQEFTFKDKDVYRRLSALQQGYQHLAIDSCAATGLCATRCPVGIDTGAYIKSLRAKQMGNKPVITKIATWSANHFAMTSALARVGVRGAHLSAKLLGAQRLERISAQLQQRFGTPLYFSAWPKAQHGEQTSGQVMGGDKVVYVPSCGNRIFANATEQSVQQTLQSLCDKAGLTLVIPEKIAELCCGMPWQSKGLTEVATQKQQQLQEIITQLSEQGRWPVVMDASPCALQSQPQKKQSQQEESSPVRVLDSMSFASEYLLPRLAIKRSEEPLWLHITCSSQHLDGGSAMLNLARALSSKVSTTEVSCCGFAGDKGFTHPQLNEHALRHVSASKPRGCTVGYSNSRTCEIGLSRHSGVSFTSLLSLLDERALAPSN</sequence>
<dbReference type="InterPro" id="IPR016167">
    <property type="entry name" value="FAD-bd_PCMH_sub1"/>
</dbReference>
<evidence type="ECO:0000256" key="1">
    <source>
        <dbReference type="ARBA" id="ARBA00001974"/>
    </source>
</evidence>
<evidence type="ECO:0000259" key="12">
    <source>
        <dbReference type="PROSITE" id="PS51379"/>
    </source>
</evidence>
<keyword evidence="3" id="KW-0285">Flavoprotein</keyword>
<organism evidence="14 15">
    <name type="scientific">Pseudoalteromonas qingdaonensis</name>
    <dbReference type="NCBI Taxonomy" id="3131913"/>
    <lineage>
        <taxon>Bacteria</taxon>
        <taxon>Pseudomonadati</taxon>
        <taxon>Pseudomonadota</taxon>
        <taxon>Gammaproteobacteria</taxon>
        <taxon>Alteromonadales</taxon>
        <taxon>Pseudoalteromonadaceae</taxon>
        <taxon>Pseudoalteromonas</taxon>
    </lineage>
</organism>
<dbReference type="PROSITE" id="PS51387">
    <property type="entry name" value="FAD_PCMH"/>
    <property type="match status" value="1"/>
</dbReference>
<dbReference type="RefSeq" id="WP_342676867.1">
    <property type="nucleotide sequence ID" value="NZ_JBCGCU010000004.1"/>
</dbReference>
<feature type="domain" description="FAD-binding PCMH-type" evidence="13">
    <location>
        <begin position="41"/>
        <end position="269"/>
    </location>
</feature>
<gene>
    <name evidence="14" type="ORF">WCN91_04985</name>
</gene>
<dbReference type="InterPro" id="IPR009051">
    <property type="entry name" value="Helical_ferredxn"/>
</dbReference>
<dbReference type="InterPro" id="IPR016166">
    <property type="entry name" value="FAD-bd_PCMH"/>
</dbReference>